<reference evidence="3" key="1">
    <citation type="submission" date="2021-12" db="EMBL/GenBank/DDBJ databases">
        <title>Convergent genome expansion in fungi linked to evolution of root-endophyte symbiosis.</title>
        <authorList>
            <consortium name="DOE Joint Genome Institute"/>
            <person name="Ke Y.-H."/>
            <person name="Bonito G."/>
            <person name="Liao H.-L."/>
            <person name="Looney B."/>
            <person name="Rojas-Flechas A."/>
            <person name="Nash J."/>
            <person name="Hameed K."/>
            <person name="Schadt C."/>
            <person name="Martin F."/>
            <person name="Crous P.W."/>
            <person name="Miettinen O."/>
            <person name="Magnuson J.K."/>
            <person name="Labbe J."/>
            <person name="Jacobson D."/>
            <person name="Doktycz M.J."/>
            <person name="Veneault-Fourrey C."/>
            <person name="Kuo A."/>
            <person name="Mondo S."/>
            <person name="Calhoun S."/>
            <person name="Riley R."/>
            <person name="Ohm R."/>
            <person name="LaButti K."/>
            <person name="Andreopoulos B."/>
            <person name="Pangilinan J."/>
            <person name="Nolan M."/>
            <person name="Tritt A."/>
            <person name="Clum A."/>
            <person name="Lipzen A."/>
            <person name="Daum C."/>
            <person name="Barry K."/>
            <person name="Grigoriev I.V."/>
            <person name="Vilgalys R."/>
        </authorList>
    </citation>
    <scope>NUCLEOTIDE SEQUENCE</scope>
    <source>
        <strain evidence="3">PMI_201</strain>
    </source>
</reference>
<evidence type="ECO:0000313" key="3">
    <source>
        <dbReference type="EMBL" id="KAH8688862.1"/>
    </source>
</evidence>
<accession>A0AAD4PU44</accession>
<dbReference type="Proteomes" id="UP001201262">
    <property type="component" value="Unassembled WGS sequence"/>
</dbReference>
<name>A0AAD4PU44_9EURO</name>
<sequence length="422" mass="47053">MADPLSVTASVVALAGFAFQTSKSLYQAVESFKSSKRAIRELRDEVESLTGVLETLTQIAVEYEDQLKSLKLPLLRCGKACREFEETINKCVAHAGGQRTSFRDWARLQYMGGDIADLKTTLAGYKSTINVAIGGATFRQAAVTTEVLDNYKKMIDEATSDLQEHLQIIDERMQSLLEQGRPLQTRHASEVEEIIEEKESIGQCLAICNDVSQLIERFQSRSDRIFHTSNKSPSRDSGSLSAAENLTKNMLMDFQKKLSTNQTDLKARLLELESRLKNYPRQGEAMKEQDAAILKAMREERDSLSQCLTICADASDLTATARTNVYEDVSSADNAHQLVVSTIGDLISAKHIITGSNSIQWLGQMSDDTIQKLSGDSRRIIPQNEAVQVRAEKDEFHNRYGAGHQLERRHSEQHRPPPSGSL</sequence>
<dbReference type="InterPro" id="IPR031348">
    <property type="entry name" value="PigL_N"/>
</dbReference>
<feature type="compositionally biased region" description="Basic and acidic residues" evidence="1">
    <location>
        <begin position="405"/>
        <end position="415"/>
    </location>
</feature>
<dbReference type="RefSeq" id="XP_046065334.1">
    <property type="nucleotide sequence ID" value="XM_046213399.1"/>
</dbReference>
<comment type="caution">
    <text evidence="3">The sequence shown here is derived from an EMBL/GenBank/DDBJ whole genome shotgun (WGS) entry which is preliminary data.</text>
</comment>
<dbReference type="AlphaFoldDB" id="A0AAD4PU44"/>
<feature type="domain" description="Azaphilone pigments biosynthesis cluster protein L N-terminal" evidence="2">
    <location>
        <begin position="244"/>
        <end position="312"/>
    </location>
</feature>
<feature type="region of interest" description="Disordered" evidence="1">
    <location>
        <begin position="392"/>
        <end position="422"/>
    </location>
</feature>
<evidence type="ECO:0000313" key="4">
    <source>
        <dbReference type="Proteomes" id="UP001201262"/>
    </source>
</evidence>
<feature type="domain" description="Azaphilone pigments biosynthesis cluster protein L N-terminal" evidence="2">
    <location>
        <begin position="2"/>
        <end position="209"/>
    </location>
</feature>
<dbReference type="EMBL" id="JAJTJA010000017">
    <property type="protein sequence ID" value="KAH8688862.1"/>
    <property type="molecule type" value="Genomic_DNA"/>
</dbReference>
<proteinExistence type="predicted"/>
<evidence type="ECO:0000256" key="1">
    <source>
        <dbReference type="SAM" id="MobiDB-lite"/>
    </source>
</evidence>
<evidence type="ECO:0000259" key="2">
    <source>
        <dbReference type="Pfam" id="PF17111"/>
    </source>
</evidence>
<protein>
    <recommendedName>
        <fullName evidence="2">Azaphilone pigments biosynthesis cluster protein L N-terminal domain-containing protein</fullName>
    </recommendedName>
</protein>
<organism evidence="3 4">
    <name type="scientific">Talaromyces proteolyticus</name>
    <dbReference type="NCBI Taxonomy" id="1131652"/>
    <lineage>
        <taxon>Eukaryota</taxon>
        <taxon>Fungi</taxon>
        <taxon>Dikarya</taxon>
        <taxon>Ascomycota</taxon>
        <taxon>Pezizomycotina</taxon>
        <taxon>Eurotiomycetes</taxon>
        <taxon>Eurotiomycetidae</taxon>
        <taxon>Eurotiales</taxon>
        <taxon>Trichocomaceae</taxon>
        <taxon>Talaromyces</taxon>
        <taxon>Talaromyces sect. Bacilispori</taxon>
    </lineage>
</organism>
<gene>
    <name evidence="3" type="ORF">BGW36DRAFT_352992</name>
</gene>
<dbReference type="Pfam" id="PF17111">
    <property type="entry name" value="PigL_N"/>
    <property type="match status" value="2"/>
</dbReference>
<dbReference type="GeneID" id="70243686"/>
<keyword evidence="4" id="KW-1185">Reference proteome</keyword>